<name>A0A915YIF1_9BACT</name>
<feature type="chain" id="PRO_5036788193" description="Outer membrane protein beta-barrel domain-containing protein" evidence="1">
    <location>
        <begin position="21"/>
        <end position="272"/>
    </location>
</feature>
<proteinExistence type="predicted"/>
<dbReference type="KEGG" id="aup:AsAng_0043740"/>
<sequence length="272" mass="30788">MKYILYLTLFFLLNSSLTQAQVPGYQGKRFFIELGGTFFPNFGYPTAQNKGAQSFPFNAHTGHFTIKDRYSLALHYVLSRKQTIKLAYNYQVSGLNTTASTPSLFSGSNNQDYHNLFYQLHAHDFNVGFNLYGRSNANLAPLGFYWDLGFRFVGVNGVLRDQRVSYADNRIDNRPDPQQLAPLTHETFTFMFGVTAMWGYRTIIANRITFNIGIETTIFPQYMILASPIGGIPNPFSSTGSFEVTEYQKGVIRNIQDRYLLGVHIGVGALIF</sequence>
<dbReference type="AlphaFoldDB" id="A0A915YIF1"/>
<dbReference type="Proteomes" id="UP001060919">
    <property type="component" value="Chromosome"/>
</dbReference>
<dbReference type="RefSeq" id="WP_264788891.1">
    <property type="nucleotide sequence ID" value="NZ_AP026867.1"/>
</dbReference>
<evidence type="ECO:0000256" key="1">
    <source>
        <dbReference type="SAM" id="SignalP"/>
    </source>
</evidence>
<feature type="signal peptide" evidence="1">
    <location>
        <begin position="1"/>
        <end position="20"/>
    </location>
</feature>
<organism evidence="2 3">
    <name type="scientific">Aureispira anguillae</name>
    <dbReference type="NCBI Taxonomy" id="2864201"/>
    <lineage>
        <taxon>Bacteria</taxon>
        <taxon>Pseudomonadati</taxon>
        <taxon>Bacteroidota</taxon>
        <taxon>Saprospiria</taxon>
        <taxon>Saprospirales</taxon>
        <taxon>Saprospiraceae</taxon>
        <taxon>Aureispira</taxon>
    </lineage>
</organism>
<gene>
    <name evidence="2" type="ORF">AsAng_0043740</name>
</gene>
<reference evidence="2" key="1">
    <citation type="submission" date="2022-09" db="EMBL/GenBank/DDBJ databases">
        <title>Aureispira anguillicida sp. nov., isolated from Leptocephalus of Japanese eel Anguilla japonica.</title>
        <authorList>
            <person name="Yuasa K."/>
            <person name="Mekata T."/>
            <person name="Ikunari K."/>
        </authorList>
    </citation>
    <scope>NUCLEOTIDE SEQUENCE</scope>
    <source>
        <strain evidence="2">EL160426</strain>
    </source>
</reference>
<evidence type="ECO:0000313" key="2">
    <source>
        <dbReference type="EMBL" id="BDS13635.1"/>
    </source>
</evidence>
<keyword evidence="1" id="KW-0732">Signal</keyword>
<protein>
    <recommendedName>
        <fullName evidence="4">Outer membrane protein beta-barrel domain-containing protein</fullName>
    </recommendedName>
</protein>
<evidence type="ECO:0000313" key="3">
    <source>
        <dbReference type="Proteomes" id="UP001060919"/>
    </source>
</evidence>
<accession>A0A915YIF1</accession>
<keyword evidence="3" id="KW-1185">Reference proteome</keyword>
<evidence type="ECO:0008006" key="4">
    <source>
        <dbReference type="Google" id="ProtNLM"/>
    </source>
</evidence>
<dbReference type="EMBL" id="AP026867">
    <property type="protein sequence ID" value="BDS13635.1"/>
    <property type="molecule type" value="Genomic_DNA"/>
</dbReference>